<dbReference type="EMBL" id="MW057854">
    <property type="protein sequence ID" value="QPB11947.1"/>
    <property type="molecule type" value="Genomic_DNA"/>
</dbReference>
<reference evidence="1" key="1">
    <citation type="submission" date="2020-10" db="EMBL/GenBank/DDBJ databases">
        <title>Novel bacteriophages targeting Providencia spp. as potential agents for phage therapy.</title>
        <authorList>
            <person name="Rakov C."/>
            <person name="Alkalay-Oren S."/>
            <person name="Coppenhagen-Glazer S."/>
            <person name="Hazan R."/>
        </authorList>
    </citation>
    <scope>NUCLEOTIDE SEQUENCE</scope>
</reference>
<keyword evidence="2" id="KW-1185">Reference proteome</keyword>
<name>A0A873WWZ0_9CAUD</name>
<accession>A0A873WWZ0</accession>
<proteinExistence type="predicted"/>
<sequence>MELTYRELEVIINLIEFMQKYHRTTKEEEALLERIKEARD</sequence>
<evidence type="ECO:0000313" key="1">
    <source>
        <dbReference type="EMBL" id="QPB11947.1"/>
    </source>
</evidence>
<evidence type="ECO:0000313" key="2">
    <source>
        <dbReference type="Proteomes" id="UP000663070"/>
    </source>
</evidence>
<organism evidence="1 2">
    <name type="scientific">Providencia phage PSTCR2</name>
    <dbReference type="NCBI Taxonomy" id="2783544"/>
    <lineage>
        <taxon>Viruses</taxon>
        <taxon>Duplodnaviria</taxon>
        <taxon>Heunggongvirae</taxon>
        <taxon>Uroviricota</taxon>
        <taxon>Caudoviricetes</taxon>
        <taxon>Autographivirales</taxon>
        <taxon>Autotranscriptaviridae</taxon>
        <taxon>Studiervirinae</taxon>
        <taxon>Solymavirus</taxon>
        <taxon>Solymavirus PSTCR2</taxon>
    </lineage>
</organism>
<dbReference type="Proteomes" id="UP000663070">
    <property type="component" value="Segment"/>
</dbReference>
<protein>
    <submittedName>
        <fullName evidence="1">Uncharacterized protein</fullName>
    </submittedName>
</protein>